<dbReference type="GO" id="GO:0008170">
    <property type="term" value="F:N-methyltransferase activity"/>
    <property type="evidence" value="ECO:0007669"/>
    <property type="project" value="InterPro"/>
</dbReference>
<dbReference type="AlphaFoldDB" id="A0AAW6KKX2"/>
<dbReference type="Proteomes" id="UP001216709">
    <property type="component" value="Unassembled WGS sequence"/>
</dbReference>
<evidence type="ECO:0000313" key="6">
    <source>
        <dbReference type="EMBL" id="MDE1455358.1"/>
    </source>
</evidence>
<feature type="domain" description="DNA methylase N-4/N-6" evidence="5">
    <location>
        <begin position="31"/>
        <end position="249"/>
    </location>
</feature>
<dbReference type="GO" id="GO:0009307">
    <property type="term" value="P:DNA restriction-modification system"/>
    <property type="evidence" value="ECO:0007669"/>
    <property type="project" value="UniProtKB-KW"/>
</dbReference>
<dbReference type="RefSeq" id="WP_244185747.1">
    <property type="nucleotide sequence ID" value="NZ_JARAFO010000425.1"/>
</dbReference>
<accession>A0AAW6KKX2</accession>
<dbReference type="Gene3D" id="3.40.50.150">
    <property type="entry name" value="Vaccinia Virus protein VP39"/>
    <property type="match status" value="1"/>
</dbReference>
<evidence type="ECO:0000313" key="7">
    <source>
        <dbReference type="Proteomes" id="UP001216709"/>
    </source>
</evidence>
<proteinExistence type="inferred from homology"/>
<keyword evidence="1" id="KW-0489">Methyltransferase</keyword>
<keyword evidence="3" id="KW-0680">Restriction system</keyword>
<dbReference type="Pfam" id="PF01555">
    <property type="entry name" value="N6_N4_Mtase"/>
    <property type="match status" value="1"/>
</dbReference>
<dbReference type="GO" id="GO:0032259">
    <property type="term" value="P:methylation"/>
    <property type="evidence" value="ECO:0007669"/>
    <property type="project" value="UniProtKB-KW"/>
</dbReference>
<dbReference type="GO" id="GO:0003677">
    <property type="term" value="F:DNA binding"/>
    <property type="evidence" value="ECO:0007669"/>
    <property type="project" value="InterPro"/>
</dbReference>
<comment type="similarity">
    <text evidence="4">Belongs to the N(4)/N(6)-methyltransferase family.</text>
</comment>
<evidence type="ECO:0000259" key="5">
    <source>
        <dbReference type="Pfam" id="PF01555"/>
    </source>
</evidence>
<protein>
    <recommendedName>
        <fullName evidence="4">Methyltransferase</fullName>
        <ecNumber evidence="4">2.1.1.-</ecNumber>
    </recommendedName>
</protein>
<dbReference type="EMBL" id="JARAFO010000425">
    <property type="protein sequence ID" value="MDE1455358.1"/>
    <property type="molecule type" value="Genomic_DNA"/>
</dbReference>
<gene>
    <name evidence="6" type="ORF">PVN32_24990</name>
</gene>
<evidence type="ECO:0000256" key="4">
    <source>
        <dbReference type="RuleBase" id="RU362026"/>
    </source>
</evidence>
<name>A0AAW6KKX2_9BACI</name>
<dbReference type="InterPro" id="IPR029063">
    <property type="entry name" value="SAM-dependent_MTases_sf"/>
</dbReference>
<dbReference type="GeneID" id="92852105"/>
<dbReference type="PRINTS" id="PR00508">
    <property type="entry name" value="S21N4MTFRASE"/>
</dbReference>
<organism evidence="6 7">
    <name type="scientific">Bacillus paralicheniformis</name>
    <dbReference type="NCBI Taxonomy" id="1648923"/>
    <lineage>
        <taxon>Bacteria</taxon>
        <taxon>Bacillati</taxon>
        <taxon>Bacillota</taxon>
        <taxon>Bacilli</taxon>
        <taxon>Bacillales</taxon>
        <taxon>Bacillaceae</taxon>
        <taxon>Bacillus</taxon>
    </lineage>
</organism>
<evidence type="ECO:0000256" key="2">
    <source>
        <dbReference type="ARBA" id="ARBA00022679"/>
    </source>
</evidence>
<reference evidence="6" key="1">
    <citation type="submission" date="2022-12" db="EMBL/GenBank/DDBJ databases">
        <title>Draft Genome Sequences of Bacillus licheniformis and Bacillus paralicheniformis strains isolated from Irish skim milk powders.</title>
        <authorList>
            <person name="Lourenco A."/>
            <person name="Li F."/>
            <person name="Geraldine D."/>
            <person name="Tobin J.T."/>
            <person name="Butler F."/>
            <person name="Jordan K."/>
            <person name="Obrien T."/>
        </authorList>
    </citation>
    <scope>NUCLEOTIDE SEQUENCE</scope>
    <source>
        <strain evidence="6">3370</strain>
    </source>
</reference>
<dbReference type="InterPro" id="IPR002941">
    <property type="entry name" value="DNA_methylase_N4/N6"/>
</dbReference>
<sequence>MGKELLGSLELNRAYQMDCLEGMKLIPAGSVDMILCDLPYGTTACKWDTIIPFEPLWEQYERIIKDNGAIVLTASQPFTSQLVNSKIELFKYEWIWIKSIVGGAFDAKNKPMKKHENVLVFSKGGIPTNSKNKMRYFPQGLLEIDKTVKNNKTMRANYGGDRPGLKDSYRQTKTGYPNSLLEFKNDTGLHPTQKPVELFEYLIKTYTNEGDTVLDNCLGSGTTAVACELNNRKWIGFETEKEYIEIINKRLDQIQVEDDLSKYE</sequence>
<keyword evidence="2" id="KW-0808">Transferase</keyword>
<dbReference type="EC" id="2.1.1.-" evidence="4"/>
<evidence type="ECO:0000256" key="1">
    <source>
        <dbReference type="ARBA" id="ARBA00022603"/>
    </source>
</evidence>
<comment type="caution">
    <text evidence="6">The sequence shown here is derived from an EMBL/GenBank/DDBJ whole genome shotgun (WGS) entry which is preliminary data.</text>
</comment>
<dbReference type="SUPFAM" id="SSF53335">
    <property type="entry name" value="S-adenosyl-L-methionine-dependent methyltransferases"/>
    <property type="match status" value="1"/>
</dbReference>
<evidence type="ECO:0000256" key="3">
    <source>
        <dbReference type="ARBA" id="ARBA00022747"/>
    </source>
</evidence>
<dbReference type="InterPro" id="IPR001091">
    <property type="entry name" value="RM_Methyltransferase"/>
</dbReference>